<feature type="transmembrane region" description="Helical" evidence="6">
    <location>
        <begin position="377"/>
        <end position="395"/>
    </location>
</feature>
<proteinExistence type="predicted"/>
<feature type="transmembrane region" description="Helical" evidence="6">
    <location>
        <begin position="50"/>
        <end position="68"/>
    </location>
</feature>
<dbReference type="SUPFAM" id="SSF51206">
    <property type="entry name" value="cAMP-binding domain-like"/>
    <property type="match status" value="1"/>
</dbReference>
<dbReference type="CDD" id="cd00038">
    <property type="entry name" value="CAP_ED"/>
    <property type="match status" value="1"/>
</dbReference>
<evidence type="ECO:0000259" key="7">
    <source>
        <dbReference type="PROSITE" id="PS50042"/>
    </source>
</evidence>
<evidence type="ECO:0000256" key="3">
    <source>
        <dbReference type="ARBA" id="ARBA00022989"/>
    </source>
</evidence>
<dbReference type="PANTHER" id="PTHR43310">
    <property type="entry name" value="SULFATE TRANSPORTER YBAR-RELATED"/>
    <property type="match status" value="1"/>
</dbReference>
<feature type="transmembrane region" description="Helical" evidence="6">
    <location>
        <begin position="244"/>
        <end position="263"/>
    </location>
</feature>
<dbReference type="AlphaFoldDB" id="A0A9W7AST0"/>
<dbReference type="OrthoDB" id="409725at2759"/>
<feature type="domain" description="STAS" evidence="8">
    <location>
        <begin position="507"/>
        <end position="670"/>
    </location>
</feature>
<dbReference type="Gene3D" id="2.60.120.10">
    <property type="entry name" value="Jelly Rolls"/>
    <property type="match status" value="1"/>
</dbReference>
<gene>
    <name evidence="9" type="ORF">TrLO_g15832</name>
</gene>
<feature type="compositionally biased region" description="Basic residues" evidence="5">
    <location>
        <begin position="560"/>
        <end position="577"/>
    </location>
</feature>
<name>A0A9W7AST0_9STRA</name>
<dbReference type="PROSITE" id="PS50042">
    <property type="entry name" value="CNMP_BINDING_3"/>
    <property type="match status" value="1"/>
</dbReference>
<feature type="region of interest" description="Disordered" evidence="5">
    <location>
        <begin position="547"/>
        <end position="577"/>
    </location>
</feature>
<dbReference type="SUPFAM" id="SSF52091">
    <property type="entry name" value="SpoIIaa-like"/>
    <property type="match status" value="1"/>
</dbReference>
<accession>A0A9W7AST0</accession>
<sequence length="872" mass="96596">MKRTTSLESHHITISESTPLMNNKTTSQLQPSKPKSNSFLNSLTSPTLTSLIYGLINSLMCIPCLYGYASIIYRHSFYTPYLPLLSKLLILSSVIHQLSFTIFSTLPFSIGQVQDAGLLFLSRITTIIVTTLLKTNATDSKIITTTIFLISTCTFITGLSLILFAKLKLSRFVAYVPIPVVGGYLGFIGYFCLQAGVALCISKPMSTIESWGELMNEKSLLLACPGVLTAFALLLCARRSSDKLPHLMTAIPLLFYIIIYWIWGSECMFESREIGLIGKIGEQPPSSSELIQYLNPKNVEWSILPHLLPTCLGMIIVVAFSSVLDVTAISIDIGQGLEADKELETVGISNALSGLTGGFTGSYIFSQTIFQYRTRDWSRWVGIIVALSETIVFLMDQDVLSFSPLFFFGATLIFIGLDLLIEWLYEIREKLLPQEYLILLSTFGAIQIVGIDAGVLVGVILSIIDHAATTSNQDSKHHVRKIERRSRKVRSLESWKSVQAIAYNGQVVTFELRGVLYFGNSIQLLRMLFESIGIDSQKAFDFKELMKSPGRATPQGPPKPPRHLGKAHSARQRRGSGSRKIFPRFIVLDYHNVQTVDASAAKTFRQFVDTANKNDVIVCSAGFTPRVERFLRASNVMAERTPTSALPPIVSESSRKLLCFKSVSKALEFCEEQLINSNHPSSSLTPLSPAAAHVRNASLNSVSPAKPDEPYPLLTLINVLLGNSSSRSSPSQTSTDPSAVIFNKYHDIVQLLDGEYLFQQQSTNDDDDIVSVESFGVEDSDTFFFLLEGQVTSYITGEKYTHLERGSVIGYVDFLLSRPRSFNAVVEGGATLAKLTRGQMNWLAVEQPELYVKVERCVLRSSVLELANHDEC</sequence>
<comment type="caution">
    <text evidence="9">The sequence shown here is derived from an EMBL/GenBank/DDBJ whole genome shotgun (WGS) entry which is preliminary data.</text>
</comment>
<dbReference type="Pfam" id="PF00916">
    <property type="entry name" value="Sulfate_transp"/>
    <property type="match status" value="1"/>
</dbReference>
<evidence type="ECO:0000256" key="4">
    <source>
        <dbReference type="ARBA" id="ARBA00023136"/>
    </source>
</evidence>
<protein>
    <submittedName>
        <fullName evidence="9">Uncharacterized protein</fullName>
    </submittedName>
</protein>
<dbReference type="InterPro" id="IPR002645">
    <property type="entry name" value="STAS_dom"/>
</dbReference>
<organism evidence="9 10">
    <name type="scientific">Triparma laevis f. longispina</name>
    <dbReference type="NCBI Taxonomy" id="1714387"/>
    <lineage>
        <taxon>Eukaryota</taxon>
        <taxon>Sar</taxon>
        <taxon>Stramenopiles</taxon>
        <taxon>Ochrophyta</taxon>
        <taxon>Bolidophyceae</taxon>
        <taxon>Parmales</taxon>
        <taxon>Triparmaceae</taxon>
        <taxon>Triparma</taxon>
    </lineage>
</organism>
<dbReference type="Proteomes" id="UP001165122">
    <property type="component" value="Unassembled WGS sequence"/>
</dbReference>
<feature type="transmembrane region" description="Helical" evidence="6">
    <location>
        <begin position="303"/>
        <end position="324"/>
    </location>
</feature>
<dbReference type="InterPro" id="IPR011547">
    <property type="entry name" value="SLC26A/SulP_dom"/>
</dbReference>
<feature type="domain" description="Cyclic nucleotide-binding" evidence="7">
    <location>
        <begin position="778"/>
        <end position="837"/>
    </location>
</feature>
<evidence type="ECO:0000256" key="2">
    <source>
        <dbReference type="ARBA" id="ARBA00022692"/>
    </source>
</evidence>
<keyword evidence="4 6" id="KW-0472">Membrane</keyword>
<dbReference type="PROSITE" id="PS50801">
    <property type="entry name" value="STAS"/>
    <property type="match status" value="1"/>
</dbReference>
<evidence type="ECO:0000256" key="1">
    <source>
        <dbReference type="ARBA" id="ARBA00004141"/>
    </source>
</evidence>
<evidence type="ECO:0000256" key="5">
    <source>
        <dbReference type="SAM" id="MobiDB-lite"/>
    </source>
</evidence>
<reference evidence="10" key="1">
    <citation type="journal article" date="2023" name="Commun. Biol.">
        <title>Genome analysis of Parmales, the sister group of diatoms, reveals the evolutionary specialization of diatoms from phago-mixotrophs to photoautotrophs.</title>
        <authorList>
            <person name="Ban H."/>
            <person name="Sato S."/>
            <person name="Yoshikawa S."/>
            <person name="Yamada K."/>
            <person name="Nakamura Y."/>
            <person name="Ichinomiya M."/>
            <person name="Sato N."/>
            <person name="Blanc-Mathieu R."/>
            <person name="Endo H."/>
            <person name="Kuwata A."/>
            <person name="Ogata H."/>
        </authorList>
    </citation>
    <scope>NUCLEOTIDE SEQUENCE [LARGE SCALE GENOMIC DNA]</scope>
    <source>
        <strain evidence="10">NIES 3700</strain>
    </source>
</reference>
<dbReference type="GO" id="GO:0016020">
    <property type="term" value="C:membrane"/>
    <property type="evidence" value="ECO:0007669"/>
    <property type="project" value="UniProtKB-SubCell"/>
</dbReference>
<dbReference type="InterPro" id="IPR014710">
    <property type="entry name" value="RmlC-like_jellyroll"/>
</dbReference>
<keyword evidence="2 6" id="KW-0812">Transmembrane</keyword>
<dbReference type="Pfam" id="PF01740">
    <property type="entry name" value="STAS"/>
    <property type="match status" value="1"/>
</dbReference>
<comment type="subcellular location">
    <subcellularLocation>
        <location evidence="1">Membrane</location>
        <topology evidence="1">Multi-pass membrane protein</topology>
    </subcellularLocation>
</comment>
<feature type="transmembrane region" description="Helical" evidence="6">
    <location>
        <begin position="142"/>
        <end position="165"/>
    </location>
</feature>
<evidence type="ECO:0000259" key="8">
    <source>
        <dbReference type="PROSITE" id="PS50801"/>
    </source>
</evidence>
<keyword evidence="3 6" id="KW-1133">Transmembrane helix</keyword>
<dbReference type="InterPro" id="IPR018490">
    <property type="entry name" value="cNMP-bd_dom_sf"/>
</dbReference>
<feature type="transmembrane region" description="Helical" evidence="6">
    <location>
        <begin position="88"/>
        <end position="110"/>
    </location>
</feature>
<feature type="transmembrane region" description="Helical" evidence="6">
    <location>
        <begin position="172"/>
        <end position="199"/>
    </location>
</feature>
<feature type="transmembrane region" description="Helical" evidence="6">
    <location>
        <begin position="437"/>
        <end position="464"/>
    </location>
</feature>
<keyword evidence="10" id="KW-1185">Reference proteome</keyword>
<dbReference type="EMBL" id="BRXW01000698">
    <property type="protein sequence ID" value="GMH74438.1"/>
    <property type="molecule type" value="Genomic_DNA"/>
</dbReference>
<feature type="transmembrane region" description="Helical" evidence="6">
    <location>
        <begin position="219"/>
        <end position="237"/>
    </location>
</feature>
<dbReference type="InterPro" id="IPR052706">
    <property type="entry name" value="Membrane-Transporter-like"/>
</dbReference>
<evidence type="ECO:0000313" key="10">
    <source>
        <dbReference type="Proteomes" id="UP001165122"/>
    </source>
</evidence>
<feature type="transmembrane region" description="Helical" evidence="6">
    <location>
        <begin position="401"/>
        <end position="425"/>
    </location>
</feature>
<dbReference type="PANTHER" id="PTHR43310:SF2">
    <property type="entry name" value="SLC26A_SULP TRANSPORTER DOMAIN-CONTAINING PROTEIN"/>
    <property type="match status" value="1"/>
</dbReference>
<dbReference type="Gene3D" id="3.30.750.24">
    <property type="entry name" value="STAS domain"/>
    <property type="match status" value="1"/>
</dbReference>
<evidence type="ECO:0000313" key="9">
    <source>
        <dbReference type="EMBL" id="GMH74438.1"/>
    </source>
</evidence>
<dbReference type="InterPro" id="IPR036513">
    <property type="entry name" value="STAS_dom_sf"/>
</dbReference>
<dbReference type="InterPro" id="IPR000595">
    <property type="entry name" value="cNMP-bd_dom"/>
</dbReference>
<evidence type="ECO:0000256" key="6">
    <source>
        <dbReference type="SAM" id="Phobius"/>
    </source>
</evidence>